<feature type="non-terminal residue" evidence="1">
    <location>
        <position position="63"/>
    </location>
</feature>
<evidence type="ECO:0000313" key="1">
    <source>
        <dbReference type="EMBL" id="SVE20566.1"/>
    </source>
</evidence>
<reference evidence="1" key="1">
    <citation type="submission" date="2018-05" db="EMBL/GenBank/DDBJ databases">
        <authorList>
            <person name="Lanie J.A."/>
            <person name="Ng W.-L."/>
            <person name="Kazmierczak K.M."/>
            <person name="Andrzejewski T.M."/>
            <person name="Davidsen T.M."/>
            <person name="Wayne K.J."/>
            <person name="Tettelin H."/>
            <person name="Glass J.I."/>
            <person name="Rusch D."/>
            <person name="Podicherti R."/>
            <person name="Tsui H.-C.T."/>
            <person name="Winkler M.E."/>
        </authorList>
    </citation>
    <scope>NUCLEOTIDE SEQUENCE</scope>
</reference>
<proteinExistence type="predicted"/>
<sequence length="63" mass="6934">MDASPKAKILLDDLTYQYRGRNNGILVLCPNEKDKKDGLTVHERTGLSEASIYRAAAELEALG</sequence>
<protein>
    <submittedName>
        <fullName evidence="1">Uncharacterized protein</fullName>
    </submittedName>
</protein>
<name>A0A383BK42_9ZZZZ</name>
<dbReference type="EMBL" id="UINC01201294">
    <property type="protein sequence ID" value="SVE20566.1"/>
    <property type="molecule type" value="Genomic_DNA"/>
</dbReference>
<dbReference type="AlphaFoldDB" id="A0A383BK42"/>
<gene>
    <name evidence="1" type="ORF">METZ01_LOCUS473420</name>
</gene>
<accession>A0A383BK42</accession>
<organism evidence="1">
    <name type="scientific">marine metagenome</name>
    <dbReference type="NCBI Taxonomy" id="408172"/>
    <lineage>
        <taxon>unclassified sequences</taxon>
        <taxon>metagenomes</taxon>
        <taxon>ecological metagenomes</taxon>
    </lineage>
</organism>